<comment type="subcellular location">
    <subcellularLocation>
        <location evidence="2">Membrane</location>
        <topology evidence="2">Multi-pass membrane protein</topology>
    </subcellularLocation>
</comment>
<dbReference type="OrthoDB" id="432881at2759"/>
<dbReference type="AlphaFoldDB" id="A0A9N8ZQB8"/>
<proteinExistence type="predicted"/>
<feature type="transmembrane region" description="Helical" evidence="11">
    <location>
        <begin position="159"/>
        <end position="177"/>
    </location>
</feature>
<evidence type="ECO:0000256" key="6">
    <source>
        <dbReference type="ARBA" id="ARBA00022723"/>
    </source>
</evidence>
<keyword evidence="8 11" id="KW-1133">Transmembrane helix</keyword>
<keyword evidence="9" id="KW-0408">Iron</keyword>
<evidence type="ECO:0000256" key="4">
    <source>
        <dbReference type="ARBA" id="ARBA00022617"/>
    </source>
</evidence>
<evidence type="ECO:0000256" key="11">
    <source>
        <dbReference type="SAM" id="Phobius"/>
    </source>
</evidence>
<dbReference type="Gene3D" id="1.20.120.1770">
    <property type="match status" value="1"/>
</dbReference>
<evidence type="ECO:0000256" key="5">
    <source>
        <dbReference type="ARBA" id="ARBA00022692"/>
    </source>
</evidence>
<evidence type="ECO:0000259" key="12">
    <source>
        <dbReference type="PROSITE" id="PS50939"/>
    </source>
</evidence>
<dbReference type="Proteomes" id="UP000789508">
    <property type="component" value="Unassembled WGS sequence"/>
</dbReference>
<evidence type="ECO:0000256" key="9">
    <source>
        <dbReference type="ARBA" id="ARBA00023004"/>
    </source>
</evidence>
<keyword evidence="4" id="KW-0349">Heme</keyword>
<sequence length="184" mass="21078">MKEIEAIEAIETTSSLETSPLIKKQEELATTWDYTLFMWHPISMSASVFLLTQGILYVATILGIFGLTIAVYNKSLRNKRHIQSWHAIFGLSLLLLITTQLIFGLAIATFPRLVFGSTLRAKKLYKYHRAFGYIFLVLAWVTMFTGTQVGRTKREFDHLYVWVMTLVVVLVGVVERVNRQKIGF</sequence>
<name>A0A9N8ZQB8_9GLOM</name>
<evidence type="ECO:0000256" key="2">
    <source>
        <dbReference type="ARBA" id="ARBA00004141"/>
    </source>
</evidence>
<dbReference type="SMART" id="SM00665">
    <property type="entry name" value="B561"/>
    <property type="match status" value="1"/>
</dbReference>
<dbReference type="GO" id="GO:0046872">
    <property type="term" value="F:metal ion binding"/>
    <property type="evidence" value="ECO:0007669"/>
    <property type="project" value="UniProtKB-KW"/>
</dbReference>
<evidence type="ECO:0000256" key="10">
    <source>
        <dbReference type="ARBA" id="ARBA00023136"/>
    </source>
</evidence>
<protein>
    <submittedName>
        <fullName evidence="13">358_t:CDS:1</fullName>
    </submittedName>
</protein>
<comment type="caution">
    <text evidence="13">The sequence shown here is derived from an EMBL/GenBank/DDBJ whole genome shotgun (WGS) entry which is preliminary data.</text>
</comment>
<dbReference type="Pfam" id="PF03188">
    <property type="entry name" value="Cytochrom_B561"/>
    <property type="match status" value="1"/>
</dbReference>
<feature type="transmembrane region" description="Helical" evidence="11">
    <location>
        <begin position="84"/>
        <end position="110"/>
    </location>
</feature>
<dbReference type="GO" id="GO:0140575">
    <property type="term" value="F:transmembrane monodehydroascorbate reductase activity"/>
    <property type="evidence" value="ECO:0007669"/>
    <property type="project" value="InterPro"/>
</dbReference>
<keyword evidence="5 11" id="KW-0812">Transmembrane</keyword>
<feature type="transmembrane region" description="Helical" evidence="11">
    <location>
        <begin position="130"/>
        <end position="147"/>
    </location>
</feature>
<organism evidence="13 14">
    <name type="scientific">Ambispora leptoticha</name>
    <dbReference type="NCBI Taxonomy" id="144679"/>
    <lineage>
        <taxon>Eukaryota</taxon>
        <taxon>Fungi</taxon>
        <taxon>Fungi incertae sedis</taxon>
        <taxon>Mucoromycota</taxon>
        <taxon>Glomeromycotina</taxon>
        <taxon>Glomeromycetes</taxon>
        <taxon>Archaeosporales</taxon>
        <taxon>Ambisporaceae</taxon>
        <taxon>Ambispora</taxon>
    </lineage>
</organism>
<dbReference type="InterPro" id="IPR006593">
    <property type="entry name" value="Cyt_b561/ferric_Rdtase_TM"/>
</dbReference>
<dbReference type="PROSITE" id="PS50939">
    <property type="entry name" value="CYTOCHROME_B561"/>
    <property type="match status" value="1"/>
</dbReference>
<evidence type="ECO:0000256" key="8">
    <source>
        <dbReference type="ARBA" id="ARBA00022989"/>
    </source>
</evidence>
<evidence type="ECO:0000256" key="1">
    <source>
        <dbReference type="ARBA" id="ARBA00001970"/>
    </source>
</evidence>
<evidence type="ECO:0000256" key="3">
    <source>
        <dbReference type="ARBA" id="ARBA00022448"/>
    </source>
</evidence>
<feature type="domain" description="Cytochrome b561" evidence="12">
    <location>
        <begin position="1"/>
        <end position="180"/>
    </location>
</feature>
<evidence type="ECO:0000256" key="7">
    <source>
        <dbReference type="ARBA" id="ARBA00022982"/>
    </source>
</evidence>
<keyword evidence="7" id="KW-0249">Electron transport</keyword>
<evidence type="ECO:0000313" key="13">
    <source>
        <dbReference type="EMBL" id="CAG8503668.1"/>
    </source>
</evidence>
<reference evidence="13" key="1">
    <citation type="submission" date="2021-06" db="EMBL/GenBank/DDBJ databases">
        <authorList>
            <person name="Kallberg Y."/>
            <person name="Tangrot J."/>
            <person name="Rosling A."/>
        </authorList>
    </citation>
    <scope>NUCLEOTIDE SEQUENCE</scope>
    <source>
        <strain evidence="13">FL130A</strain>
    </source>
</reference>
<accession>A0A9N8ZQB8</accession>
<comment type="cofactor">
    <cofactor evidence="1">
        <name>heme b</name>
        <dbReference type="ChEBI" id="CHEBI:60344"/>
    </cofactor>
</comment>
<keyword evidence="14" id="KW-1185">Reference proteome</keyword>
<dbReference type="PANTHER" id="PTHR15422">
    <property type="entry name" value="OS05G0565100 PROTEIN"/>
    <property type="match status" value="1"/>
</dbReference>
<dbReference type="PANTHER" id="PTHR15422:SF45">
    <property type="entry name" value="CYTOCHROME B561 DOMAIN-CONTAINING PROTEIN"/>
    <property type="match status" value="1"/>
</dbReference>
<keyword evidence="6" id="KW-0479">Metal-binding</keyword>
<keyword evidence="10 11" id="KW-0472">Membrane</keyword>
<dbReference type="InterPro" id="IPR045150">
    <property type="entry name" value="CYB561D1/2"/>
</dbReference>
<evidence type="ECO:0000313" key="14">
    <source>
        <dbReference type="Proteomes" id="UP000789508"/>
    </source>
</evidence>
<gene>
    <name evidence="13" type="ORF">ALEPTO_LOCUS3614</name>
</gene>
<feature type="transmembrane region" description="Helical" evidence="11">
    <location>
        <begin position="48"/>
        <end position="72"/>
    </location>
</feature>
<keyword evidence="3" id="KW-0813">Transport</keyword>
<dbReference type="GO" id="GO:0016020">
    <property type="term" value="C:membrane"/>
    <property type="evidence" value="ECO:0007669"/>
    <property type="project" value="UniProtKB-SubCell"/>
</dbReference>
<dbReference type="EMBL" id="CAJVPS010000692">
    <property type="protein sequence ID" value="CAG8503668.1"/>
    <property type="molecule type" value="Genomic_DNA"/>
</dbReference>